<evidence type="ECO:0000259" key="3">
    <source>
        <dbReference type="Pfam" id="PF01055"/>
    </source>
</evidence>
<sequence>MDRRFQLDTSPVAHPDAVLQGDTWRITVLAEGLVRLEWAADGRFEDRASVLALHRDLPVPEFTVTETPQVLEVTTERFRLVYDRGPFSPSGLSLQVRGNISSYHSVWRFGEPAGDLGGTARTLDMADGRLPLGPGVVSRWGVAELDDSASLLLDDDGWVAPRDGSRIDVYVFAYGRDHQAALDAFYSLSGRQPVLPRWALGNWWSRYKAYTADEYLALLDRFDEERLPFSVAVLDMDWHPVASVDPVHGSGWTGYSWNRELFPDPRAFLAEVHRRGYRVTLNVHPADGVRAFEDAYADLCRALGRNPDSGSPIAFDVTDPDFMTAYFDVLHRRLEDDGVDFWWVDWQSGPFSRVTGIDPLWVLNHFHFLDSARDGGRPLTFSRYAGPGSHRYPVGFSGDSLITWASLDFQAEFTATASNIGYGWWSHDIGGHLFGVRDDELALRWFQLGVFSPILRLHSSSNPFLVKEPWNFGAETAAAMGDALRLRHRLVPYLHSMNHRAATEGIPLVRPMYYLDGWAPEAYSVPNQFEFGSELVVAPITSPRDPVTLRGSVRAWLPPGTWADLLTGLVYDGGRELVLHRDDRSVPALVKAGGIVPLAAEDDLRADRNPERFEVVVVPGADGAFVLVEDDGTGSSTETIPTVRTPLVWDQSAGTLTIGPAEGATGAVPPTRTWTVTLLGADDQTGRRSVTVADAPVDAAVTVAFEPGLQPRTSAVRERLLDLVDRAQHPYEDKSAMWAVLESELPPAAQLGALQAQGVTGALLSAVTELLTARA</sequence>
<proteinExistence type="inferred from homology"/>
<reference evidence="6 7" key="1">
    <citation type="submission" date="2018-10" db="EMBL/GenBank/DDBJ databases">
        <title>Genomic Encyclopedia of Archaeal and Bacterial Type Strains, Phase II (KMG-II): from individual species to whole genera.</title>
        <authorList>
            <person name="Goeker M."/>
        </authorList>
    </citation>
    <scope>NUCLEOTIDE SEQUENCE [LARGE SCALE GENOMIC DNA]</scope>
    <source>
        <strain evidence="6 7">RP-AC37</strain>
    </source>
</reference>
<accession>A0A420XUK1</accession>
<comment type="caution">
    <text evidence="6">The sequence shown here is derived from an EMBL/GenBank/DDBJ whole genome shotgun (WGS) entry which is preliminary data.</text>
</comment>
<dbReference type="Gene3D" id="2.60.40.1760">
    <property type="entry name" value="glycosyl hydrolase (family 31)"/>
    <property type="match status" value="1"/>
</dbReference>
<evidence type="ECO:0000256" key="2">
    <source>
        <dbReference type="RuleBase" id="RU361185"/>
    </source>
</evidence>
<dbReference type="AlphaFoldDB" id="A0A420XUK1"/>
<evidence type="ECO:0000259" key="5">
    <source>
        <dbReference type="Pfam" id="PF21365"/>
    </source>
</evidence>
<dbReference type="RefSeq" id="WP_121192184.1">
    <property type="nucleotide sequence ID" value="NZ_RBWV01000009.1"/>
</dbReference>
<name>A0A420XUK1_9ACTN</name>
<dbReference type="SUPFAM" id="SSF51445">
    <property type="entry name" value="(Trans)glycosidases"/>
    <property type="match status" value="1"/>
</dbReference>
<dbReference type="Gene3D" id="2.60.40.1180">
    <property type="entry name" value="Golgi alpha-mannosidase II"/>
    <property type="match status" value="2"/>
</dbReference>
<dbReference type="GO" id="GO:0090599">
    <property type="term" value="F:alpha-glucosidase activity"/>
    <property type="evidence" value="ECO:0007669"/>
    <property type="project" value="TreeGrafter"/>
</dbReference>
<feature type="domain" description="DUF5110" evidence="4">
    <location>
        <begin position="616"/>
        <end position="680"/>
    </location>
</feature>
<dbReference type="OrthoDB" id="176168at2"/>
<evidence type="ECO:0000313" key="6">
    <source>
        <dbReference type="EMBL" id="RKS80508.1"/>
    </source>
</evidence>
<evidence type="ECO:0000256" key="1">
    <source>
        <dbReference type="ARBA" id="ARBA00007806"/>
    </source>
</evidence>
<dbReference type="CDD" id="cd06595">
    <property type="entry name" value="GH31_u1"/>
    <property type="match status" value="1"/>
</dbReference>
<dbReference type="Gene3D" id="3.20.20.80">
    <property type="entry name" value="Glycosidases"/>
    <property type="match status" value="1"/>
</dbReference>
<keyword evidence="7" id="KW-1185">Reference proteome</keyword>
<dbReference type="InterPro" id="IPR000322">
    <property type="entry name" value="Glyco_hydro_31_TIM"/>
</dbReference>
<feature type="domain" description="Glycosyl hydrolase family 31 C-terminal" evidence="5">
    <location>
        <begin position="505"/>
        <end position="596"/>
    </location>
</feature>
<organism evidence="6 7">
    <name type="scientific">Motilibacter peucedani</name>
    <dbReference type="NCBI Taxonomy" id="598650"/>
    <lineage>
        <taxon>Bacteria</taxon>
        <taxon>Bacillati</taxon>
        <taxon>Actinomycetota</taxon>
        <taxon>Actinomycetes</taxon>
        <taxon>Motilibacterales</taxon>
        <taxon>Motilibacteraceae</taxon>
        <taxon>Motilibacter</taxon>
    </lineage>
</organism>
<dbReference type="EMBL" id="RBWV01000009">
    <property type="protein sequence ID" value="RKS80508.1"/>
    <property type="molecule type" value="Genomic_DNA"/>
</dbReference>
<dbReference type="GO" id="GO:0006491">
    <property type="term" value="P:N-glycan processing"/>
    <property type="evidence" value="ECO:0007669"/>
    <property type="project" value="TreeGrafter"/>
</dbReference>
<dbReference type="PANTHER" id="PTHR22762">
    <property type="entry name" value="ALPHA-GLUCOSIDASE"/>
    <property type="match status" value="1"/>
</dbReference>
<feature type="domain" description="Glycoside hydrolase family 31 TIM barrel" evidence="3">
    <location>
        <begin position="193"/>
        <end position="496"/>
    </location>
</feature>
<dbReference type="InterPro" id="IPR048395">
    <property type="entry name" value="Glyco_hydro_31_C"/>
</dbReference>
<dbReference type="SUPFAM" id="SSF51011">
    <property type="entry name" value="Glycosyl hydrolase domain"/>
    <property type="match status" value="1"/>
</dbReference>
<dbReference type="PANTHER" id="PTHR22762:SF89">
    <property type="entry name" value="ALPHA-XYLOSIDASE"/>
    <property type="match status" value="1"/>
</dbReference>
<dbReference type="InterPro" id="IPR017853">
    <property type="entry name" value="GH"/>
</dbReference>
<gene>
    <name evidence="6" type="ORF">CLV35_0944</name>
</gene>
<evidence type="ECO:0000259" key="4">
    <source>
        <dbReference type="Pfam" id="PF17137"/>
    </source>
</evidence>
<dbReference type="Pfam" id="PF01055">
    <property type="entry name" value="Glyco_hydro_31_2nd"/>
    <property type="match status" value="1"/>
</dbReference>
<dbReference type="Pfam" id="PF17137">
    <property type="entry name" value="DUF5110"/>
    <property type="match status" value="1"/>
</dbReference>
<keyword evidence="2 6" id="KW-0378">Hydrolase</keyword>
<dbReference type="InterPro" id="IPR013780">
    <property type="entry name" value="Glyco_hydro_b"/>
</dbReference>
<comment type="similarity">
    <text evidence="1 2">Belongs to the glycosyl hydrolase 31 family.</text>
</comment>
<dbReference type="InParanoid" id="A0A420XUK1"/>
<keyword evidence="2" id="KW-0326">Glycosidase</keyword>
<dbReference type="Pfam" id="PF21365">
    <property type="entry name" value="Glyco_hydro_31_3rd"/>
    <property type="match status" value="1"/>
</dbReference>
<dbReference type="InterPro" id="IPR033403">
    <property type="entry name" value="DUF5110"/>
</dbReference>
<evidence type="ECO:0000313" key="7">
    <source>
        <dbReference type="Proteomes" id="UP000281955"/>
    </source>
</evidence>
<dbReference type="GO" id="GO:0005975">
    <property type="term" value="P:carbohydrate metabolic process"/>
    <property type="evidence" value="ECO:0007669"/>
    <property type="project" value="InterPro"/>
</dbReference>
<protein>
    <submittedName>
        <fullName evidence="6">Alpha-glucosidase (Family GH31 glycosyl hydrolase)</fullName>
    </submittedName>
</protein>
<dbReference type="Proteomes" id="UP000281955">
    <property type="component" value="Unassembled WGS sequence"/>
</dbReference>